<dbReference type="PROSITE" id="PS50929">
    <property type="entry name" value="ABC_TM1F"/>
    <property type="match status" value="1"/>
</dbReference>
<protein>
    <submittedName>
        <fullName evidence="14">NHLP bacteriocin export ABC transporter permease/ATPase subunit</fullName>
    </submittedName>
</protein>
<evidence type="ECO:0000256" key="6">
    <source>
        <dbReference type="ARBA" id="ARBA00022840"/>
    </source>
</evidence>
<sequence length="978" mass="105830">MAHAQVRSTAEALHQRWEALAQLGEHVDCSGRQILLNRQGALWLVTEGEFDLFAVDVGAHGPWHHIGRLGVGTICLAPVADAQHDLVLRPLRDAALRRLSVCETVQAMEGRASTRDTARPLIPLLAEGIDRGLAVLMDFIQEGLPPQHFIPLVPSTEVELAAGDDGRPQDGIVWVEILAGEVCSGGDAHAGTLTRGDSLTLGPGDWIRSLSAARIRIRSTRNLQRDGELWHHVAQFENRILHLVDRAIESREDHAERRINAGLAADQAAAQRAEQALSGVLQPSVRDTSRPAGGDDDATSAACRVVAQALGIEHVPSRGTAPMTKVGPIEQWAVQARLRTRVVGLKDAWWQTNIGPLVGHLKRSGAPVALLWHRGKYRAWNPATGSWTELDRSAAGEYEPRGCMLYRPLPEGAISNWRLVREGLRGAGSDMRSVALSTLIAVVLSVLVPISTGTVLGQLVPQAQRSLIIEVCIALFMATLAAAAFAVMQNVALLRLEGRFEATVQAAVWDRLLRLPMTFYRRYSTGELAGAALGVAELRTVLMGVSSTVLYASAVALVNFIVLLWISVPFGLLSALFVVIGLAAFGILGTRQMRWETQALHLGYELNNKVFQTLRGMPKLQVAAAENRAYADWAGTFSQQKNLQKRIAGYQKAITVFNAAFPHSCLLVFFIVTSSSEQALSVSEFLTFNASLTLMLAALTQVTGGVASAVAIVPIYTRLQPILQEPLESSVMSSDPGELSGDVEVSHLTFGYSQDAPPVLDDISFRVRPGEFVAVVGASGGGKSTLLRLLLGFEKPDAGTVLFDGQDLSALDSAAVRRQCGVVLQQVQPFSGSIFQAITGSGNYSMDEAWAAAELAGLREDIEAMPMNMHTLISDASTLSGGQRQRLAIAHALIRRPRILFFDEATSALDNATQQTVTEATRQLRATRIVIAHRLSTVMDADKIIVLSQGRIAQFGSPTDLLADPDGLFYQLVRRQMH</sequence>
<evidence type="ECO:0000256" key="1">
    <source>
        <dbReference type="ARBA" id="ARBA00004651"/>
    </source>
</evidence>
<evidence type="ECO:0000256" key="7">
    <source>
        <dbReference type="ARBA" id="ARBA00022989"/>
    </source>
</evidence>
<feature type="transmembrane region" description="Helical" evidence="11">
    <location>
        <begin position="692"/>
        <end position="716"/>
    </location>
</feature>
<evidence type="ECO:0000256" key="9">
    <source>
        <dbReference type="ARBA" id="ARBA00061644"/>
    </source>
</evidence>
<name>A0A2Z4JEG6_9ACTN</name>
<geneLocation type="plasmid" evidence="14 15">
    <name>unnamed1</name>
</geneLocation>
<keyword evidence="14" id="KW-0614">Plasmid</keyword>
<dbReference type="SUPFAM" id="SSF52540">
    <property type="entry name" value="P-loop containing nucleoside triphosphate hydrolases"/>
    <property type="match status" value="1"/>
</dbReference>
<keyword evidence="15" id="KW-1185">Reference proteome</keyword>
<evidence type="ECO:0000256" key="8">
    <source>
        <dbReference type="ARBA" id="ARBA00023136"/>
    </source>
</evidence>
<feature type="transmembrane region" description="Helical" evidence="11">
    <location>
        <begin position="434"/>
        <end position="455"/>
    </location>
</feature>
<dbReference type="FunFam" id="3.40.50.300:FF:000299">
    <property type="entry name" value="ABC transporter ATP-binding protein/permease"/>
    <property type="match status" value="1"/>
</dbReference>
<keyword evidence="6" id="KW-0067">ATP-binding</keyword>
<dbReference type="InterPro" id="IPR003439">
    <property type="entry name" value="ABC_transporter-like_ATP-bd"/>
</dbReference>
<reference evidence="15" key="1">
    <citation type="submission" date="2018-06" db="EMBL/GenBank/DDBJ databases">
        <authorList>
            <person name="Li K."/>
        </authorList>
    </citation>
    <scope>NUCLEOTIDE SEQUENCE [LARGE SCALE GENOMIC DNA]</scope>
    <source>
        <strain evidence="15">ZFG47</strain>
        <plasmid evidence="15">unnamed1</plasmid>
    </source>
</reference>
<feature type="domain" description="ABC transmembrane type-1" evidence="13">
    <location>
        <begin position="434"/>
        <end position="711"/>
    </location>
</feature>
<feature type="region of interest" description="Disordered" evidence="10">
    <location>
        <begin position="276"/>
        <end position="298"/>
    </location>
</feature>
<feature type="transmembrane region" description="Helical" evidence="11">
    <location>
        <begin position="653"/>
        <end position="672"/>
    </location>
</feature>
<feature type="transmembrane region" description="Helical" evidence="11">
    <location>
        <begin position="548"/>
        <end position="566"/>
    </location>
</feature>
<dbReference type="EMBL" id="CP030074">
    <property type="protein sequence ID" value="AWW43505.1"/>
    <property type="molecule type" value="Genomic_DNA"/>
</dbReference>
<dbReference type="Pfam" id="PF00005">
    <property type="entry name" value="ABC_tran"/>
    <property type="match status" value="1"/>
</dbReference>
<dbReference type="InterPro" id="IPR039421">
    <property type="entry name" value="Type_1_exporter"/>
</dbReference>
<keyword evidence="4 11" id="KW-0812">Transmembrane</keyword>
<dbReference type="GO" id="GO:0005524">
    <property type="term" value="F:ATP binding"/>
    <property type="evidence" value="ECO:0007669"/>
    <property type="project" value="UniProtKB-KW"/>
</dbReference>
<dbReference type="SMART" id="SM00382">
    <property type="entry name" value="AAA"/>
    <property type="match status" value="1"/>
</dbReference>
<dbReference type="Pfam" id="PF00664">
    <property type="entry name" value="ABC_membrane"/>
    <property type="match status" value="1"/>
</dbReference>
<dbReference type="InterPro" id="IPR036640">
    <property type="entry name" value="ABC1_TM_sf"/>
</dbReference>
<dbReference type="PANTHER" id="PTHR24221">
    <property type="entry name" value="ATP-BINDING CASSETTE SUB-FAMILY B"/>
    <property type="match status" value="1"/>
</dbReference>
<feature type="domain" description="ABC transporter" evidence="12">
    <location>
        <begin position="743"/>
        <end position="974"/>
    </location>
</feature>
<gene>
    <name evidence="14" type="ORF">DN051_44025</name>
</gene>
<dbReference type="PROSITE" id="PS50893">
    <property type="entry name" value="ABC_TRANSPORTER_2"/>
    <property type="match status" value="1"/>
</dbReference>
<evidence type="ECO:0000313" key="14">
    <source>
        <dbReference type="EMBL" id="AWW43505.1"/>
    </source>
</evidence>
<evidence type="ECO:0000313" key="15">
    <source>
        <dbReference type="Proteomes" id="UP000249616"/>
    </source>
</evidence>
<dbReference type="GO" id="GO:0034040">
    <property type="term" value="F:ATPase-coupled lipid transmembrane transporter activity"/>
    <property type="evidence" value="ECO:0007669"/>
    <property type="project" value="TreeGrafter"/>
</dbReference>
<keyword evidence="8 11" id="KW-0472">Membrane</keyword>
<organism evidence="14 15">
    <name type="scientific">Streptomyces cadmiisoli</name>
    <dbReference type="NCBI Taxonomy" id="2184053"/>
    <lineage>
        <taxon>Bacteria</taxon>
        <taxon>Bacillati</taxon>
        <taxon>Actinomycetota</taxon>
        <taxon>Actinomycetes</taxon>
        <taxon>Kitasatosporales</taxon>
        <taxon>Streptomycetaceae</taxon>
        <taxon>Streptomyces</taxon>
        <taxon>Streptomyces aurantiacus group</taxon>
    </lineage>
</organism>
<evidence type="ECO:0000256" key="2">
    <source>
        <dbReference type="ARBA" id="ARBA00022448"/>
    </source>
</evidence>
<dbReference type="NCBIfam" id="TIGR03797">
    <property type="entry name" value="NHLM_micro_ABC2"/>
    <property type="match status" value="1"/>
</dbReference>
<evidence type="ECO:0000256" key="11">
    <source>
        <dbReference type="SAM" id="Phobius"/>
    </source>
</evidence>
<dbReference type="Gene3D" id="3.40.50.300">
    <property type="entry name" value="P-loop containing nucleotide triphosphate hydrolases"/>
    <property type="match status" value="1"/>
</dbReference>
<feature type="transmembrane region" description="Helical" evidence="11">
    <location>
        <begin position="572"/>
        <end position="590"/>
    </location>
</feature>
<dbReference type="InterPro" id="IPR027417">
    <property type="entry name" value="P-loop_NTPase"/>
</dbReference>
<keyword evidence="2" id="KW-0813">Transport</keyword>
<evidence type="ECO:0000259" key="12">
    <source>
        <dbReference type="PROSITE" id="PS50893"/>
    </source>
</evidence>
<dbReference type="KEGG" id="scad:DN051_44025"/>
<dbReference type="Proteomes" id="UP000249616">
    <property type="component" value="Plasmid unnamed1"/>
</dbReference>
<evidence type="ECO:0000256" key="10">
    <source>
        <dbReference type="SAM" id="MobiDB-lite"/>
    </source>
</evidence>
<feature type="transmembrane region" description="Helical" evidence="11">
    <location>
        <begin position="467"/>
        <end position="487"/>
    </location>
</feature>
<keyword evidence="3" id="KW-1003">Cell membrane</keyword>
<dbReference type="GO" id="GO:0016887">
    <property type="term" value="F:ATP hydrolysis activity"/>
    <property type="evidence" value="ECO:0007669"/>
    <property type="project" value="InterPro"/>
</dbReference>
<keyword evidence="5" id="KW-0547">Nucleotide-binding</keyword>
<accession>A0A2Z4JEG6</accession>
<dbReference type="Gene3D" id="1.20.1560.10">
    <property type="entry name" value="ABC transporter type 1, transmembrane domain"/>
    <property type="match status" value="1"/>
</dbReference>
<comment type="similarity">
    <text evidence="9">Belongs to the ABC transporter superfamily. Lipid exporter (TC 3.A.1.106) family.</text>
</comment>
<dbReference type="RefSeq" id="WP_112443297.1">
    <property type="nucleotide sequence ID" value="NZ_CP030074.1"/>
</dbReference>
<evidence type="ECO:0000256" key="5">
    <source>
        <dbReference type="ARBA" id="ARBA00022741"/>
    </source>
</evidence>
<dbReference type="GO" id="GO:0140359">
    <property type="term" value="F:ABC-type transporter activity"/>
    <property type="evidence" value="ECO:0007669"/>
    <property type="project" value="InterPro"/>
</dbReference>
<dbReference type="InterPro" id="IPR022515">
    <property type="entry name" value="NHPM_micro_ABC2"/>
</dbReference>
<evidence type="ECO:0000256" key="3">
    <source>
        <dbReference type="ARBA" id="ARBA00022475"/>
    </source>
</evidence>
<dbReference type="GO" id="GO:0005886">
    <property type="term" value="C:plasma membrane"/>
    <property type="evidence" value="ECO:0007669"/>
    <property type="project" value="UniProtKB-SubCell"/>
</dbReference>
<dbReference type="InterPro" id="IPR011527">
    <property type="entry name" value="ABC1_TM_dom"/>
</dbReference>
<keyword evidence="7 11" id="KW-1133">Transmembrane helix</keyword>
<dbReference type="PANTHER" id="PTHR24221:SF654">
    <property type="entry name" value="ATP-BINDING CASSETTE SUB-FAMILY B MEMBER 6"/>
    <property type="match status" value="1"/>
</dbReference>
<comment type="subcellular location">
    <subcellularLocation>
        <location evidence="1">Cell membrane</location>
        <topology evidence="1">Multi-pass membrane protein</topology>
    </subcellularLocation>
</comment>
<dbReference type="InterPro" id="IPR003593">
    <property type="entry name" value="AAA+_ATPase"/>
</dbReference>
<evidence type="ECO:0000256" key="4">
    <source>
        <dbReference type="ARBA" id="ARBA00022692"/>
    </source>
</evidence>
<proteinExistence type="inferred from homology"/>
<evidence type="ECO:0000259" key="13">
    <source>
        <dbReference type="PROSITE" id="PS50929"/>
    </source>
</evidence>
<dbReference type="AlphaFoldDB" id="A0A2Z4JEG6"/>
<dbReference type="SUPFAM" id="SSF90123">
    <property type="entry name" value="ABC transporter transmembrane region"/>
    <property type="match status" value="1"/>
</dbReference>